<comment type="caution">
    <text evidence="1">The sequence shown here is derived from an EMBL/GenBank/DDBJ whole genome shotgun (WGS) entry which is preliminary data.</text>
</comment>
<keyword evidence="2" id="KW-1185">Reference proteome</keyword>
<accession>A0AAD7KYZ7</accession>
<dbReference type="EMBL" id="JARAOO010000012">
    <property type="protein sequence ID" value="KAJ7948504.1"/>
    <property type="molecule type" value="Genomic_DNA"/>
</dbReference>
<protein>
    <submittedName>
        <fullName evidence="1">Uncharacterized protein</fullName>
    </submittedName>
</protein>
<evidence type="ECO:0000313" key="2">
    <source>
        <dbReference type="Proteomes" id="UP001163823"/>
    </source>
</evidence>
<dbReference type="GO" id="GO:0006355">
    <property type="term" value="P:regulation of DNA-templated transcription"/>
    <property type="evidence" value="ECO:0007669"/>
    <property type="project" value="InterPro"/>
</dbReference>
<dbReference type="KEGG" id="qsa:O6P43_028967"/>
<dbReference type="Proteomes" id="UP001163823">
    <property type="component" value="Chromosome 12"/>
</dbReference>
<dbReference type="PANTHER" id="PTHR31662:SF33">
    <property type="entry name" value="DNA-BINDING STOREKEEPER PROTEIN TRANSCRIPTIONAL REGULATOR-LIKE PROTEIN"/>
    <property type="match status" value="1"/>
</dbReference>
<proteinExistence type="predicted"/>
<dbReference type="InterPro" id="IPR007592">
    <property type="entry name" value="GEBP"/>
</dbReference>
<sequence length="304" mass="35719">MAVFDQSFEYTFELLDNQKLLVMLLYKMIRYHNAEKKYPHANSAALQDFITNWLQEDVSAHVLKGTIIFLKGRFERMEQSVLKFAGVPGTHQRQAFDLAYRIWVGLGSEGGHAMNKFFSEYTFLLNSLKDKETDFVSPQIEDCPIETIPFVEMKDLEDLEDKWMELRIEETEYYVKRADFMSKQTKLILEAVDQNDNNDGRKEQDLSAFPFLKEWLDHRKNKYSQWVPELHENLINVGLQLMERVKLKELDSKWKGLLVEEAMLALKRGNLCKEQAENFLGFVRSQLEVMNVYILKHSRKSGLV</sequence>
<name>A0AAD7KYZ7_QUISA</name>
<evidence type="ECO:0000313" key="1">
    <source>
        <dbReference type="EMBL" id="KAJ7948504.1"/>
    </source>
</evidence>
<organism evidence="1 2">
    <name type="scientific">Quillaja saponaria</name>
    <name type="common">Soap bark tree</name>
    <dbReference type="NCBI Taxonomy" id="32244"/>
    <lineage>
        <taxon>Eukaryota</taxon>
        <taxon>Viridiplantae</taxon>
        <taxon>Streptophyta</taxon>
        <taxon>Embryophyta</taxon>
        <taxon>Tracheophyta</taxon>
        <taxon>Spermatophyta</taxon>
        <taxon>Magnoliopsida</taxon>
        <taxon>eudicotyledons</taxon>
        <taxon>Gunneridae</taxon>
        <taxon>Pentapetalae</taxon>
        <taxon>rosids</taxon>
        <taxon>fabids</taxon>
        <taxon>Fabales</taxon>
        <taxon>Quillajaceae</taxon>
        <taxon>Quillaja</taxon>
    </lineage>
</organism>
<reference evidence="1" key="1">
    <citation type="journal article" date="2023" name="Science">
        <title>Elucidation of the pathway for biosynthesis of saponin adjuvants from the soapbark tree.</title>
        <authorList>
            <person name="Reed J."/>
            <person name="Orme A."/>
            <person name="El-Demerdash A."/>
            <person name="Owen C."/>
            <person name="Martin L.B.B."/>
            <person name="Misra R.C."/>
            <person name="Kikuchi S."/>
            <person name="Rejzek M."/>
            <person name="Martin A.C."/>
            <person name="Harkess A."/>
            <person name="Leebens-Mack J."/>
            <person name="Louveau T."/>
            <person name="Stephenson M.J."/>
            <person name="Osbourn A."/>
        </authorList>
    </citation>
    <scope>NUCLEOTIDE SEQUENCE</scope>
    <source>
        <strain evidence="1">S10</strain>
    </source>
</reference>
<dbReference type="PANTHER" id="PTHR31662">
    <property type="entry name" value="BNAANNG10740D PROTEIN-RELATED"/>
    <property type="match status" value="1"/>
</dbReference>
<gene>
    <name evidence="1" type="ORF">O6P43_028967</name>
</gene>
<dbReference type="GO" id="GO:0005634">
    <property type="term" value="C:nucleus"/>
    <property type="evidence" value="ECO:0007669"/>
    <property type="project" value="TreeGrafter"/>
</dbReference>
<dbReference type="AlphaFoldDB" id="A0AAD7KYZ7"/>